<dbReference type="Proteomes" id="UP001066276">
    <property type="component" value="Chromosome 8"/>
</dbReference>
<reference evidence="1" key="1">
    <citation type="journal article" date="2022" name="bioRxiv">
        <title>Sequencing and chromosome-scale assembly of the giantPleurodeles waltlgenome.</title>
        <authorList>
            <person name="Brown T."/>
            <person name="Elewa A."/>
            <person name="Iarovenko S."/>
            <person name="Subramanian E."/>
            <person name="Araus A.J."/>
            <person name="Petzold A."/>
            <person name="Susuki M."/>
            <person name="Suzuki K.-i.T."/>
            <person name="Hayashi T."/>
            <person name="Toyoda A."/>
            <person name="Oliveira C."/>
            <person name="Osipova E."/>
            <person name="Leigh N.D."/>
            <person name="Simon A."/>
            <person name="Yun M.H."/>
        </authorList>
    </citation>
    <scope>NUCLEOTIDE SEQUENCE</scope>
    <source>
        <strain evidence="1">20211129_DDA</strain>
        <tissue evidence="1">Liver</tissue>
    </source>
</reference>
<dbReference type="AlphaFoldDB" id="A0AAV7NTD0"/>
<name>A0AAV7NTD0_PLEWA</name>
<evidence type="ECO:0000313" key="1">
    <source>
        <dbReference type="EMBL" id="KAJ1118210.1"/>
    </source>
</evidence>
<comment type="caution">
    <text evidence="1">The sequence shown here is derived from an EMBL/GenBank/DDBJ whole genome shotgun (WGS) entry which is preliminary data.</text>
</comment>
<keyword evidence="2" id="KW-1185">Reference proteome</keyword>
<evidence type="ECO:0000313" key="2">
    <source>
        <dbReference type="Proteomes" id="UP001066276"/>
    </source>
</evidence>
<gene>
    <name evidence="1" type="ORF">NDU88_006405</name>
</gene>
<sequence>MGSPGPAVLASESGLQGCRLRSALRLRIPSVFGFFLPVCTPLLFCSSTRRLLQNAPPDPSSFGRVEPPLLRLLLPTAGIQWEGFPLGLLPFCQGRRQHKL</sequence>
<organism evidence="1 2">
    <name type="scientific">Pleurodeles waltl</name>
    <name type="common">Iberian ribbed newt</name>
    <dbReference type="NCBI Taxonomy" id="8319"/>
    <lineage>
        <taxon>Eukaryota</taxon>
        <taxon>Metazoa</taxon>
        <taxon>Chordata</taxon>
        <taxon>Craniata</taxon>
        <taxon>Vertebrata</taxon>
        <taxon>Euteleostomi</taxon>
        <taxon>Amphibia</taxon>
        <taxon>Batrachia</taxon>
        <taxon>Caudata</taxon>
        <taxon>Salamandroidea</taxon>
        <taxon>Salamandridae</taxon>
        <taxon>Pleurodelinae</taxon>
        <taxon>Pleurodeles</taxon>
    </lineage>
</organism>
<dbReference type="EMBL" id="JANPWB010000012">
    <property type="protein sequence ID" value="KAJ1118210.1"/>
    <property type="molecule type" value="Genomic_DNA"/>
</dbReference>
<accession>A0AAV7NTD0</accession>
<proteinExistence type="predicted"/>
<protein>
    <submittedName>
        <fullName evidence="1">Uncharacterized protein</fullName>
    </submittedName>
</protein>